<feature type="non-terminal residue" evidence="2">
    <location>
        <position position="197"/>
    </location>
</feature>
<dbReference type="EMBL" id="AUZZ01002726">
    <property type="protein sequence ID" value="EQD59195.1"/>
    <property type="molecule type" value="Genomic_DNA"/>
</dbReference>
<feature type="domain" description="Amine oxidase" evidence="1">
    <location>
        <begin position="4"/>
        <end position="186"/>
    </location>
</feature>
<sequence length="197" mass="22741">GYYFDGRVQPWGNPRALLAFRGLGLIGKLRYGIHAYLATKREDWRPLDKLEATRWIRRWVGRRAYEVLWRNLFELKFYELSEELSAAWIWSRIRRVGRSRYSPFREKLGFLDGGSDVVLTAMSTEVVRRGGEIRLSQPVSRVRIEGGAVAGVETRDGFSPFQRVISTVPMPYVPRIIPDLPADLLDVYRSLKNIAVV</sequence>
<evidence type="ECO:0000313" key="2">
    <source>
        <dbReference type="EMBL" id="EQD59195.1"/>
    </source>
</evidence>
<dbReference type="InterPro" id="IPR036188">
    <property type="entry name" value="FAD/NAD-bd_sf"/>
</dbReference>
<name>T1BZ15_9ZZZZ</name>
<gene>
    <name evidence="2" type="ORF">B2A_04075</name>
</gene>
<reference evidence="2" key="1">
    <citation type="submission" date="2013-08" db="EMBL/GenBank/DDBJ databases">
        <authorList>
            <person name="Mendez C."/>
            <person name="Richter M."/>
            <person name="Ferrer M."/>
            <person name="Sanchez J."/>
        </authorList>
    </citation>
    <scope>NUCLEOTIDE SEQUENCE</scope>
</reference>
<dbReference type="Pfam" id="PF01593">
    <property type="entry name" value="Amino_oxidase"/>
    <property type="match status" value="1"/>
</dbReference>
<dbReference type="SUPFAM" id="SSF51905">
    <property type="entry name" value="FAD/NAD(P)-binding domain"/>
    <property type="match status" value="1"/>
</dbReference>
<reference evidence="2" key="2">
    <citation type="journal article" date="2014" name="ISME J.">
        <title>Microbial stratification in low pH oxic and suboxic macroscopic growths along an acid mine drainage.</title>
        <authorList>
            <person name="Mendez-Garcia C."/>
            <person name="Mesa V."/>
            <person name="Sprenger R.R."/>
            <person name="Richter M."/>
            <person name="Diez M.S."/>
            <person name="Solano J."/>
            <person name="Bargiela R."/>
            <person name="Golyshina O.V."/>
            <person name="Manteca A."/>
            <person name="Ramos J.L."/>
            <person name="Gallego J.R."/>
            <person name="Llorente I."/>
            <person name="Martins Dos Santos V.A."/>
            <person name="Jensen O.N."/>
            <person name="Pelaez A.I."/>
            <person name="Sanchez J."/>
            <person name="Ferrer M."/>
        </authorList>
    </citation>
    <scope>NUCLEOTIDE SEQUENCE</scope>
</reference>
<proteinExistence type="predicted"/>
<evidence type="ECO:0000259" key="1">
    <source>
        <dbReference type="Pfam" id="PF01593"/>
    </source>
</evidence>
<dbReference type="Gene3D" id="3.50.50.60">
    <property type="entry name" value="FAD/NAD(P)-binding domain"/>
    <property type="match status" value="1"/>
</dbReference>
<organism evidence="2">
    <name type="scientific">mine drainage metagenome</name>
    <dbReference type="NCBI Taxonomy" id="410659"/>
    <lineage>
        <taxon>unclassified sequences</taxon>
        <taxon>metagenomes</taxon>
        <taxon>ecological metagenomes</taxon>
    </lineage>
</organism>
<dbReference type="AlphaFoldDB" id="T1BZ15"/>
<feature type="non-terminal residue" evidence="2">
    <location>
        <position position="1"/>
    </location>
</feature>
<comment type="caution">
    <text evidence="2">The sequence shown here is derived from an EMBL/GenBank/DDBJ whole genome shotgun (WGS) entry which is preliminary data.</text>
</comment>
<accession>T1BZ15</accession>
<dbReference type="InterPro" id="IPR002937">
    <property type="entry name" value="Amino_oxidase"/>
</dbReference>
<protein>
    <submittedName>
        <fullName evidence="2">Amine oxidase</fullName>
    </submittedName>
</protein>
<dbReference type="GO" id="GO:0016491">
    <property type="term" value="F:oxidoreductase activity"/>
    <property type="evidence" value="ECO:0007669"/>
    <property type="project" value="InterPro"/>
</dbReference>